<feature type="region of interest" description="Disordered" evidence="1">
    <location>
        <begin position="222"/>
        <end position="256"/>
    </location>
</feature>
<dbReference type="GeneID" id="81210349"/>
<protein>
    <submittedName>
        <fullName evidence="2">DUF2103 domain-containing protein</fullName>
    </submittedName>
</protein>
<evidence type="ECO:0000256" key="1">
    <source>
        <dbReference type="SAM" id="MobiDB-lite"/>
    </source>
</evidence>
<dbReference type="InterPro" id="IPR018664">
    <property type="entry name" value="DUF2103_metal-binding"/>
</dbReference>
<dbReference type="Proteomes" id="UP001596443">
    <property type="component" value="Unassembled WGS sequence"/>
</dbReference>
<gene>
    <name evidence="2" type="ORF">ACFQFD_14890</name>
</gene>
<reference evidence="2 3" key="1">
    <citation type="journal article" date="2019" name="Int. J. Syst. Evol. Microbiol.">
        <title>The Global Catalogue of Microorganisms (GCM) 10K type strain sequencing project: providing services to taxonomists for standard genome sequencing and annotation.</title>
        <authorList>
            <consortium name="The Broad Institute Genomics Platform"/>
            <consortium name="The Broad Institute Genome Sequencing Center for Infectious Disease"/>
            <person name="Wu L."/>
            <person name="Ma J."/>
        </authorList>
    </citation>
    <scope>NUCLEOTIDE SEQUENCE [LARGE SCALE GENOMIC DNA]</scope>
    <source>
        <strain evidence="2 3">SYNS20</strain>
    </source>
</reference>
<comment type="caution">
    <text evidence="2">The sequence shown here is derived from an EMBL/GenBank/DDBJ whole genome shotgun (WGS) entry which is preliminary data.</text>
</comment>
<sequence>MNCRRCSSALRKPGDYCLACDTANCESVVAEFGADRATLTMLGFEPEHPPDDFDPESLVLGETTVTTIPDDGERTAQVHLRNFAGRVADEIRRKRPETVYAAGERAPLREARAQLHYEFYRVPDDDPVGAVLARRGEPALEVVDAPPEAKIGGSHSTLIGERTGMKAILTAADHPHVKKVIPGPIDAGGSGSRTGLRAKVTRADKHGNVRLLLRDGSSVQENRVVTTAGDRETGERVRADLNEVLEESGFGENGSR</sequence>
<name>A0ABD5TD81_9EURY</name>
<accession>A0ABD5TD81</accession>
<evidence type="ECO:0000313" key="2">
    <source>
        <dbReference type="EMBL" id="MFC6787234.1"/>
    </source>
</evidence>
<dbReference type="AlphaFoldDB" id="A0ABD5TD81"/>
<organism evidence="2 3">
    <name type="scientific">Halobaculum halobium</name>
    <dbReference type="NCBI Taxonomy" id="3032281"/>
    <lineage>
        <taxon>Archaea</taxon>
        <taxon>Methanobacteriati</taxon>
        <taxon>Methanobacteriota</taxon>
        <taxon>Stenosarchaea group</taxon>
        <taxon>Halobacteria</taxon>
        <taxon>Halobacteriales</taxon>
        <taxon>Haloferacaceae</taxon>
        <taxon>Halobaculum</taxon>
    </lineage>
</organism>
<keyword evidence="3" id="KW-1185">Reference proteome</keyword>
<dbReference type="Pfam" id="PF09876">
    <property type="entry name" value="DUF2103"/>
    <property type="match status" value="1"/>
</dbReference>
<proteinExistence type="predicted"/>
<evidence type="ECO:0000313" key="3">
    <source>
        <dbReference type="Proteomes" id="UP001596443"/>
    </source>
</evidence>
<feature type="compositionally biased region" description="Basic and acidic residues" evidence="1">
    <location>
        <begin position="229"/>
        <end position="241"/>
    </location>
</feature>
<dbReference type="RefSeq" id="WP_284061409.1">
    <property type="nucleotide sequence ID" value="NZ_CP126158.1"/>
</dbReference>
<dbReference type="EMBL" id="JBHSWX010000012">
    <property type="protein sequence ID" value="MFC6787234.1"/>
    <property type="molecule type" value="Genomic_DNA"/>
</dbReference>